<keyword evidence="7 8" id="KW-0539">Nucleus</keyword>
<gene>
    <name evidence="12" type="ORF">EPR50_G00120180</name>
</gene>
<evidence type="ECO:0000256" key="7">
    <source>
        <dbReference type="ARBA" id="ARBA00023242"/>
    </source>
</evidence>
<dbReference type="PROSITE" id="PS50071">
    <property type="entry name" value="HOMEOBOX_2"/>
    <property type="match status" value="1"/>
</dbReference>
<name>A0A484CVV9_PERFV</name>
<dbReference type="FunFam" id="1.10.10.60:FF:000357">
    <property type="entry name" value="Motor neuron and pancreas homeobox 1"/>
    <property type="match status" value="1"/>
</dbReference>
<dbReference type="InterPro" id="IPR042768">
    <property type="entry name" value="MNX1/Ceh-12"/>
</dbReference>
<evidence type="ECO:0000313" key="13">
    <source>
        <dbReference type="Proteomes" id="UP000295070"/>
    </source>
</evidence>
<evidence type="ECO:0000256" key="2">
    <source>
        <dbReference type="ARBA" id="ARBA00022473"/>
    </source>
</evidence>
<comment type="subcellular location">
    <subcellularLocation>
        <location evidence="8 9">Nucleus</location>
    </subcellularLocation>
</comment>
<dbReference type="InterPro" id="IPR001356">
    <property type="entry name" value="HD"/>
</dbReference>
<feature type="compositionally biased region" description="Acidic residues" evidence="10">
    <location>
        <begin position="259"/>
        <end position="274"/>
    </location>
</feature>
<dbReference type="Proteomes" id="UP000295070">
    <property type="component" value="Chromosome 11"/>
</dbReference>
<dbReference type="GO" id="GO:0005634">
    <property type="term" value="C:nucleus"/>
    <property type="evidence" value="ECO:0007669"/>
    <property type="project" value="UniProtKB-SubCell"/>
</dbReference>
<dbReference type="InterPro" id="IPR009057">
    <property type="entry name" value="Homeodomain-like_sf"/>
</dbReference>
<evidence type="ECO:0000256" key="1">
    <source>
        <dbReference type="ARBA" id="ARBA00003263"/>
    </source>
</evidence>
<feature type="region of interest" description="Disordered" evidence="10">
    <location>
        <begin position="16"/>
        <end position="65"/>
    </location>
</feature>
<evidence type="ECO:0000256" key="4">
    <source>
        <dbReference type="ARBA" id="ARBA00023125"/>
    </source>
</evidence>
<feature type="compositionally biased region" description="Basic and acidic residues" evidence="10">
    <location>
        <begin position="17"/>
        <end position="28"/>
    </location>
</feature>
<sequence length="322" mass="35790">MTTTMEKSTNFRIDALLAHDVEQRRDSDGASPGLYYSRSPGGSPVSNRGSETPSPHLNSKDCSPAPPGVLSKAQLFSLSQSGFTALHQGGLLGMHPGSMYPLAALGGQHPAFMYPGFTQLVQPYPEQLKGATMAATLTLEPWIRAGMMIPRLGEYGAPAQVGLFGKCRRPRTAFTSQQLLELENQFKLNKYLSRPKRFEVSTSLMLTETQVKIWFQNRRMKWKRSRKAKEQATPLTHTERAGMDLDSAKPQSDSHSSSLEDEEEIERDDEDEKEEREVLRAGSLGSVGFMRHDGEGTGNYSSYLEEEEQKEGDPRTRSGVFP</sequence>
<keyword evidence="3" id="KW-0805">Transcription regulation</keyword>
<dbReference type="GO" id="GO:1990837">
    <property type="term" value="F:sequence-specific double-stranded DNA binding"/>
    <property type="evidence" value="ECO:0007669"/>
    <property type="project" value="TreeGrafter"/>
</dbReference>
<dbReference type="GO" id="GO:0021520">
    <property type="term" value="P:spinal cord motor neuron cell fate specification"/>
    <property type="evidence" value="ECO:0007669"/>
    <property type="project" value="InterPro"/>
</dbReference>
<keyword evidence="2" id="KW-0217">Developmental protein</keyword>
<evidence type="ECO:0000256" key="8">
    <source>
        <dbReference type="PROSITE-ProRule" id="PRU00108"/>
    </source>
</evidence>
<dbReference type="PROSITE" id="PS00027">
    <property type="entry name" value="HOMEOBOX_1"/>
    <property type="match status" value="1"/>
</dbReference>
<dbReference type="Pfam" id="PF00046">
    <property type="entry name" value="Homeodomain"/>
    <property type="match status" value="1"/>
</dbReference>
<evidence type="ECO:0000256" key="6">
    <source>
        <dbReference type="ARBA" id="ARBA00023163"/>
    </source>
</evidence>
<evidence type="ECO:0000313" key="12">
    <source>
        <dbReference type="EMBL" id="TDH07086.1"/>
    </source>
</evidence>
<comment type="caution">
    <text evidence="12">The sequence shown here is derived from an EMBL/GenBank/DDBJ whole genome shotgun (WGS) entry which is preliminary data.</text>
</comment>
<feature type="region of interest" description="Disordered" evidence="10">
    <location>
        <begin position="225"/>
        <end position="322"/>
    </location>
</feature>
<evidence type="ECO:0000259" key="11">
    <source>
        <dbReference type="PROSITE" id="PS50071"/>
    </source>
</evidence>
<keyword evidence="13" id="KW-1185">Reference proteome</keyword>
<dbReference type="InterPro" id="IPR020479">
    <property type="entry name" value="HD_metazoa"/>
</dbReference>
<dbReference type="GO" id="GO:0000981">
    <property type="term" value="F:DNA-binding transcription factor activity, RNA polymerase II-specific"/>
    <property type="evidence" value="ECO:0007669"/>
    <property type="project" value="InterPro"/>
</dbReference>
<organism evidence="12 13">
    <name type="scientific">Perca flavescens</name>
    <name type="common">American yellow perch</name>
    <name type="synonym">Morone flavescens</name>
    <dbReference type="NCBI Taxonomy" id="8167"/>
    <lineage>
        <taxon>Eukaryota</taxon>
        <taxon>Metazoa</taxon>
        <taxon>Chordata</taxon>
        <taxon>Craniata</taxon>
        <taxon>Vertebrata</taxon>
        <taxon>Euteleostomi</taxon>
        <taxon>Actinopterygii</taxon>
        <taxon>Neopterygii</taxon>
        <taxon>Teleostei</taxon>
        <taxon>Neoteleostei</taxon>
        <taxon>Acanthomorphata</taxon>
        <taxon>Eupercaria</taxon>
        <taxon>Perciformes</taxon>
        <taxon>Percoidei</taxon>
        <taxon>Percidae</taxon>
        <taxon>Percinae</taxon>
        <taxon>Perca</taxon>
    </lineage>
</organism>
<feature type="domain" description="Homeobox" evidence="11">
    <location>
        <begin position="165"/>
        <end position="225"/>
    </location>
</feature>
<dbReference type="PRINTS" id="PR00024">
    <property type="entry name" value="HOMEOBOX"/>
</dbReference>
<dbReference type="GO" id="GO:0048812">
    <property type="term" value="P:neuron projection morphogenesis"/>
    <property type="evidence" value="ECO:0007669"/>
    <property type="project" value="TreeGrafter"/>
</dbReference>
<feature type="compositionally biased region" description="Basic and acidic residues" evidence="10">
    <location>
        <begin position="237"/>
        <end position="247"/>
    </location>
</feature>
<keyword evidence="4 8" id="KW-0238">DNA-binding</keyword>
<evidence type="ECO:0000256" key="3">
    <source>
        <dbReference type="ARBA" id="ARBA00023015"/>
    </source>
</evidence>
<dbReference type="SMART" id="SM00389">
    <property type="entry name" value="HOX"/>
    <property type="match status" value="1"/>
</dbReference>
<keyword evidence="6" id="KW-0804">Transcription</keyword>
<evidence type="ECO:0000256" key="10">
    <source>
        <dbReference type="SAM" id="MobiDB-lite"/>
    </source>
</evidence>
<proteinExistence type="predicted"/>
<protein>
    <recommendedName>
        <fullName evidence="11">Homeobox domain-containing protein</fullName>
    </recommendedName>
</protein>
<comment type="function">
    <text evidence="1">Sequence-specific transcription factor which is part of a developmental regulatory system that provides cells with specific positional identities on the anterior-posterior axis.</text>
</comment>
<dbReference type="CDD" id="cd00086">
    <property type="entry name" value="homeodomain"/>
    <property type="match status" value="1"/>
</dbReference>
<feature type="DNA-binding region" description="Homeobox" evidence="8">
    <location>
        <begin position="167"/>
        <end position="226"/>
    </location>
</feature>
<dbReference type="InterPro" id="IPR017970">
    <property type="entry name" value="Homeobox_CS"/>
</dbReference>
<feature type="compositionally biased region" description="Polar residues" evidence="10">
    <location>
        <begin position="44"/>
        <end position="61"/>
    </location>
</feature>
<evidence type="ECO:0000256" key="9">
    <source>
        <dbReference type="RuleBase" id="RU000682"/>
    </source>
</evidence>
<accession>A0A484CVV9</accession>
<keyword evidence="5 8" id="KW-0371">Homeobox</keyword>
<dbReference type="PANTHER" id="PTHR24335">
    <property type="entry name" value="MOTOR NEURON AND PANCREAS HOMEOBOX PROTEIN"/>
    <property type="match status" value="1"/>
</dbReference>
<dbReference type="STRING" id="8167.A0A484CVV9"/>
<dbReference type="PANTHER" id="PTHR24335:SF4">
    <property type="entry name" value="EXTRA-EXTRA"/>
    <property type="match status" value="1"/>
</dbReference>
<evidence type="ECO:0000256" key="5">
    <source>
        <dbReference type="ARBA" id="ARBA00023155"/>
    </source>
</evidence>
<dbReference type="Gene3D" id="1.10.10.60">
    <property type="entry name" value="Homeodomain-like"/>
    <property type="match status" value="1"/>
</dbReference>
<dbReference type="AlphaFoldDB" id="A0A484CVV9"/>
<dbReference type="EMBL" id="SCKG01000011">
    <property type="protein sequence ID" value="TDH07086.1"/>
    <property type="molecule type" value="Genomic_DNA"/>
</dbReference>
<reference evidence="12 13" key="1">
    <citation type="submission" date="2019-01" db="EMBL/GenBank/DDBJ databases">
        <title>A chromosome-scale genome assembly of the yellow perch, Perca flavescens.</title>
        <authorList>
            <person name="Feron R."/>
            <person name="Morvezen R."/>
            <person name="Bestin A."/>
            <person name="Haffray P."/>
            <person name="Klopp C."/>
            <person name="Zahm M."/>
            <person name="Cabau C."/>
            <person name="Roques C."/>
            <person name="Donnadieu C."/>
            <person name="Bouchez O."/>
            <person name="Christie M."/>
            <person name="Larson W."/>
            <person name="Guiguen Y."/>
        </authorList>
    </citation>
    <scope>NUCLEOTIDE SEQUENCE [LARGE SCALE GENOMIC DNA]</scope>
    <source>
        <strain evidence="12">YP-PL-M2</strain>
        <tissue evidence="12">Blood</tissue>
    </source>
</reference>
<dbReference type="SUPFAM" id="SSF46689">
    <property type="entry name" value="Homeodomain-like"/>
    <property type="match status" value="1"/>
</dbReference>